<accession>A0ABT9TFM4</accession>
<reference evidence="1 2" key="1">
    <citation type="submission" date="2023-07" db="EMBL/GenBank/DDBJ databases">
        <title>Sorghum-associated microbial communities from plants grown in Nebraska, USA.</title>
        <authorList>
            <person name="Schachtman D."/>
        </authorList>
    </citation>
    <scope>NUCLEOTIDE SEQUENCE [LARGE SCALE GENOMIC DNA]</scope>
    <source>
        <strain evidence="1 2">CC523</strain>
    </source>
</reference>
<proteinExistence type="predicted"/>
<keyword evidence="2" id="KW-1185">Reference proteome</keyword>
<protein>
    <submittedName>
        <fullName evidence="1">Uncharacterized protein</fullName>
    </submittedName>
</protein>
<sequence>MALSDWVNGVIGGTPLNAARLNERDGLLTDALVQLARNPDALFSGSVVRNADGAATSAQVVWPDGVAGVYSGVASTTWPGAINSYTITRVGTPTVTFAQPMVTRDSTTGAITTRPAITVTEG</sequence>
<dbReference type="RefSeq" id="WP_306876518.1">
    <property type="nucleotide sequence ID" value="NZ_JAUSSW010000001.1"/>
</dbReference>
<dbReference type="EMBL" id="JAUSSW010000001">
    <property type="protein sequence ID" value="MDQ0100433.1"/>
    <property type="molecule type" value="Genomic_DNA"/>
</dbReference>
<comment type="caution">
    <text evidence="1">The sequence shown here is derived from an EMBL/GenBank/DDBJ whole genome shotgun (WGS) entry which is preliminary data.</text>
</comment>
<evidence type="ECO:0000313" key="1">
    <source>
        <dbReference type="EMBL" id="MDQ0100433.1"/>
    </source>
</evidence>
<dbReference type="Proteomes" id="UP001244563">
    <property type="component" value="Unassembled WGS sequence"/>
</dbReference>
<organism evidence="1 2">
    <name type="scientific">Paenarthrobacter nicotinovorans</name>
    <name type="common">Arthrobacter nicotinovorans</name>
    <dbReference type="NCBI Taxonomy" id="29320"/>
    <lineage>
        <taxon>Bacteria</taxon>
        <taxon>Bacillati</taxon>
        <taxon>Actinomycetota</taxon>
        <taxon>Actinomycetes</taxon>
        <taxon>Micrococcales</taxon>
        <taxon>Micrococcaceae</taxon>
        <taxon>Paenarthrobacter</taxon>
    </lineage>
</organism>
<evidence type="ECO:0000313" key="2">
    <source>
        <dbReference type="Proteomes" id="UP001244563"/>
    </source>
</evidence>
<name>A0ABT9TFM4_PAENI</name>
<gene>
    <name evidence="1" type="ORF">J2T10_000052</name>
</gene>